<protein>
    <recommendedName>
        <fullName evidence="3">Retrotransposon Copia-like N-terminal domain-containing protein</fullName>
    </recommendedName>
</protein>
<comment type="caution">
    <text evidence="1">The sequence shown here is derived from an EMBL/GenBank/DDBJ whole genome shotgun (WGS) entry which is preliminary data.</text>
</comment>
<gene>
    <name evidence="1" type="ORF">GIB67_004558</name>
</gene>
<dbReference type="AlphaFoldDB" id="A0A7J7ML78"/>
<evidence type="ECO:0000313" key="2">
    <source>
        <dbReference type="Proteomes" id="UP000541444"/>
    </source>
</evidence>
<accession>A0A7J7ML78</accession>
<evidence type="ECO:0008006" key="3">
    <source>
        <dbReference type="Google" id="ProtNLM"/>
    </source>
</evidence>
<reference evidence="1 2" key="1">
    <citation type="journal article" date="2020" name="IScience">
        <title>Genome Sequencing of the Endangered Kingdonia uniflora (Circaeasteraceae, Ranunculales) Reveals Potential Mechanisms of Evolutionary Specialization.</title>
        <authorList>
            <person name="Sun Y."/>
            <person name="Deng T."/>
            <person name="Zhang A."/>
            <person name="Moore M.J."/>
            <person name="Landis J.B."/>
            <person name="Lin N."/>
            <person name="Zhang H."/>
            <person name="Zhang X."/>
            <person name="Huang J."/>
            <person name="Zhang X."/>
            <person name="Sun H."/>
            <person name="Wang H."/>
        </authorList>
    </citation>
    <scope>NUCLEOTIDE SEQUENCE [LARGE SCALE GENOMIC DNA]</scope>
    <source>
        <strain evidence="1">TB1705</strain>
        <tissue evidence="1">Leaf</tissue>
    </source>
</reference>
<evidence type="ECO:0000313" key="1">
    <source>
        <dbReference type="EMBL" id="KAF6155564.1"/>
    </source>
</evidence>
<organism evidence="1 2">
    <name type="scientific">Kingdonia uniflora</name>
    <dbReference type="NCBI Taxonomy" id="39325"/>
    <lineage>
        <taxon>Eukaryota</taxon>
        <taxon>Viridiplantae</taxon>
        <taxon>Streptophyta</taxon>
        <taxon>Embryophyta</taxon>
        <taxon>Tracheophyta</taxon>
        <taxon>Spermatophyta</taxon>
        <taxon>Magnoliopsida</taxon>
        <taxon>Ranunculales</taxon>
        <taxon>Circaeasteraceae</taxon>
        <taxon>Kingdonia</taxon>
    </lineage>
</organism>
<sequence>MAIGDESSSSSTVSSIGTSEDVQSFNSVHDNPKLKITSQLLDDLNYVRWAQFVKLFVGGRGKIGFLLSIEKELESDPKYAKWFSNDSMGTQTLGMYYARLRSSWEELSHYDSFIEWSASAPSEKVPILPTKAEIYAKIVEKTRVFQFLAGINPDFEYAQFIYLTGLLSQLLKRYTHIVAPIRVVDHLCLLSPGSLQRLMLWLFVMLTRHHRQFLHKLHIYHHLAFLRYQRLSITLAP</sequence>
<dbReference type="Proteomes" id="UP000541444">
    <property type="component" value="Unassembled WGS sequence"/>
</dbReference>
<keyword evidence="2" id="KW-1185">Reference proteome</keyword>
<proteinExistence type="predicted"/>
<dbReference type="OrthoDB" id="201321at2759"/>
<dbReference type="EMBL" id="JACGCM010001419">
    <property type="protein sequence ID" value="KAF6155564.1"/>
    <property type="molecule type" value="Genomic_DNA"/>
</dbReference>
<name>A0A7J7ML78_9MAGN</name>